<protein>
    <submittedName>
        <fullName evidence="1">Uncharacterized protein</fullName>
    </submittedName>
</protein>
<dbReference type="EMBL" id="CP036349">
    <property type="protein sequence ID" value="QDV74540.1"/>
    <property type="molecule type" value="Genomic_DNA"/>
</dbReference>
<dbReference type="Proteomes" id="UP000316426">
    <property type="component" value="Chromosome"/>
</dbReference>
<evidence type="ECO:0000313" key="2">
    <source>
        <dbReference type="Proteomes" id="UP000316426"/>
    </source>
</evidence>
<dbReference type="KEGG" id="bmei:Spa11_27440"/>
<evidence type="ECO:0000313" key="1">
    <source>
        <dbReference type="EMBL" id="QDV74540.1"/>
    </source>
</evidence>
<gene>
    <name evidence="1" type="ORF">Spa11_27440</name>
</gene>
<name>A0A518K9T4_9BACT</name>
<organism evidence="1 2">
    <name type="scientific">Botrimarina mediterranea</name>
    <dbReference type="NCBI Taxonomy" id="2528022"/>
    <lineage>
        <taxon>Bacteria</taxon>
        <taxon>Pseudomonadati</taxon>
        <taxon>Planctomycetota</taxon>
        <taxon>Planctomycetia</taxon>
        <taxon>Pirellulales</taxon>
        <taxon>Lacipirellulaceae</taxon>
        <taxon>Botrimarina</taxon>
    </lineage>
</organism>
<reference evidence="1 2" key="1">
    <citation type="submission" date="2019-02" db="EMBL/GenBank/DDBJ databases">
        <title>Deep-cultivation of Planctomycetes and their phenomic and genomic characterization uncovers novel biology.</title>
        <authorList>
            <person name="Wiegand S."/>
            <person name="Jogler M."/>
            <person name="Boedeker C."/>
            <person name="Pinto D."/>
            <person name="Vollmers J."/>
            <person name="Rivas-Marin E."/>
            <person name="Kohn T."/>
            <person name="Peeters S.H."/>
            <person name="Heuer A."/>
            <person name="Rast P."/>
            <person name="Oberbeckmann S."/>
            <person name="Bunk B."/>
            <person name="Jeske O."/>
            <person name="Meyerdierks A."/>
            <person name="Storesund J.E."/>
            <person name="Kallscheuer N."/>
            <person name="Luecker S."/>
            <person name="Lage O.M."/>
            <person name="Pohl T."/>
            <person name="Merkel B.J."/>
            <person name="Hornburger P."/>
            <person name="Mueller R.-W."/>
            <person name="Bruemmer F."/>
            <person name="Labrenz M."/>
            <person name="Spormann A.M."/>
            <person name="Op den Camp H."/>
            <person name="Overmann J."/>
            <person name="Amann R."/>
            <person name="Jetten M.S.M."/>
            <person name="Mascher T."/>
            <person name="Medema M.H."/>
            <person name="Devos D.P."/>
            <person name="Kaster A.-K."/>
            <person name="Ovreas L."/>
            <person name="Rohde M."/>
            <person name="Galperin M.Y."/>
            <person name="Jogler C."/>
        </authorList>
    </citation>
    <scope>NUCLEOTIDE SEQUENCE [LARGE SCALE GENOMIC DNA]</scope>
    <source>
        <strain evidence="1 2">Spa11</strain>
    </source>
</reference>
<dbReference type="RefSeq" id="WP_145113034.1">
    <property type="nucleotide sequence ID" value="NZ_CP036349.1"/>
</dbReference>
<keyword evidence="2" id="KW-1185">Reference proteome</keyword>
<dbReference type="AlphaFoldDB" id="A0A518K9T4"/>
<sequence length="80" mass="9056">MDPQKCWEEICSAVNEQRSEDLQASVDAMLEWLDKGGDPPLVSLHSGQVTCVSNKEVLAMFVRSLCRKYLKIAKEWPMSV</sequence>
<accession>A0A518K9T4</accession>
<proteinExistence type="predicted"/>